<dbReference type="EMBL" id="BK015572">
    <property type="protein sequence ID" value="DAE13913.1"/>
    <property type="molecule type" value="Genomic_DNA"/>
</dbReference>
<proteinExistence type="predicted"/>
<sequence length="109" mass="12722">MAKIIYFGTEGNGRAGHYPMGIDKDLTNEEYEIWTECDNETWINNIYKKPGRHLIKHHGVVYTNYAVPFSVDDGRGGSHTEIFWEGLHSEEEMIEIIKSNPFLKRQFKM</sequence>
<accession>A0A8S5Q505</accession>
<organism evidence="1">
    <name type="scientific">Siphoviridae sp. cty1O100</name>
    <dbReference type="NCBI Taxonomy" id="2825743"/>
    <lineage>
        <taxon>Viruses</taxon>
        <taxon>Duplodnaviria</taxon>
        <taxon>Heunggongvirae</taxon>
        <taxon>Uroviricota</taxon>
        <taxon>Caudoviricetes</taxon>
    </lineage>
</organism>
<name>A0A8S5Q505_9CAUD</name>
<protein>
    <submittedName>
        <fullName evidence="1">Uncharacterized protein</fullName>
    </submittedName>
</protein>
<reference evidence="1" key="1">
    <citation type="journal article" date="2021" name="Proc. Natl. Acad. Sci. U.S.A.">
        <title>A Catalog of Tens of Thousands of Viruses from Human Metagenomes Reveals Hidden Associations with Chronic Diseases.</title>
        <authorList>
            <person name="Tisza M.J."/>
            <person name="Buck C.B."/>
        </authorList>
    </citation>
    <scope>NUCLEOTIDE SEQUENCE</scope>
    <source>
        <strain evidence="1">Cty1O100</strain>
    </source>
</reference>
<evidence type="ECO:0000313" key="1">
    <source>
        <dbReference type="EMBL" id="DAE13913.1"/>
    </source>
</evidence>